<name>A0AAJ2K1B0_9BACL</name>
<feature type="transmembrane region" description="Helical" evidence="6">
    <location>
        <begin position="313"/>
        <end position="343"/>
    </location>
</feature>
<evidence type="ECO:0000256" key="6">
    <source>
        <dbReference type="SAM" id="Phobius"/>
    </source>
</evidence>
<dbReference type="GO" id="GO:0022857">
    <property type="term" value="F:transmembrane transporter activity"/>
    <property type="evidence" value="ECO:0007669"/>
    <property type="project" value="InterPro"/>
</dbReference>
<evidence type="ECO:0000256" key="1">
    <source>
        <dbReference type="ARBA" id="ARBA00004651"/>
    </source>
</evidence>
<feature type="transmembrane region" description="Helical" evidence="6">
    <location>
        <begin position="278"/>
        <end position="301"/>
    </location>
</feature>
<dbReference type="PANTHER" id="PTHR23520">
    <property type="entry name" value="TRANSPORTER, PUTATIVE (AFU_ORTHOLOGUE AFUA_3G04000)-RELATED"/>
    <property type="match status" value="1"/>
</dbReference>
<dbReference type="RefSeq" id="WP_072730937.1">
    <property type="nucleotide sequence ID" value="NZ_JAVYAA010000005.1"/>
</dbReference>
<proteinExistence type="predicted"/>
<dbReference type="Gene3D" id="1.20.1250.20">
    <property type="entry name" value="MFS general substrate transporter like domains"/>
    <property type="match status" value="2"/>
</dbReference>
<comment type="subcellular location">
    <subcellularLocation>
        <location evidence="1">Cell membrane</location>
        <topology evidence="1">Multi-pass membrane protein</topology>
    </subcellularLocation>
</comment>
<evidence type="ECO:0000313" key="8">
    <source>
        <dbReference type="EMBL" id="MDT8978725.1"/>
    </source>
</evidence>
<keyword evidence="3 6" id="KW-0812">Transmembrane</keyword>
<evidence type="ECO:0000256" key="3">
    <source>
        <dbReference type="ARBA" id="ARBA00022692"/>
    </source>
</evidence>
<evidence type="ECO:0000256" key="4">
    <source>
        <dbReference type="ARBA" id="ARBA00022989"/>
    </source>
</evidence>
<keyword evidence="4 6" id="KW-1133">Transmembrane helix</keyword>
<dbReference type="GO" id="GO:0005886">
    <property type="term" value="C:plasma membrane"/>
    <property type="evidence" value="ECO:0007669"/>
    <property type="project" value="UniProtKB-SubCell"/>
</dbReference>
<dbReference type="EMBL" id="JAVYAA010000005">
    <property type="protein sequence ID" value="MDT8978725.1"/>
    <property type="molecule type" value="Genomic_DNA"/>
</dbReference>
<gene>
    <name evidence="8" type="ORF">RQP50_21040</name>
</gene>
<keyword evidence="9" id="KW-1185">Reference proteome</keyword>
<dbReference type="PROSITE" id="PS50850">
    <property type="entry name" value="MFS"/>
    <property type="match status" value="1"/>
</dbReference>
<feature type="transmembrane region" description="Helical" evidence="6">
    <location>
        <begin position="176"/>
        <end position="199"/>
    </location>
</feature>
<protein>
    <submittedName>
        <fullName evidence="8">MFS transporter</fullName>
    </submittedName>
</protein>
<dbReference type="InterPro" id="IPR011701">
    <property type="entry name" value="MFS"/>
</dbReference>
<dbReference type="InterPro" id="IPR036259">
    <property type="entry name" value="MFS_trans_sf"/>
</dbReference>
<feature type="transmembrane region" description="Helical" evidence="6">
    <location>
        <begin position="142"/>
        <end position="164"/>
    </location>
</feature>
<feature type="transmembrane region" description="Helical" evidence="6">
    <location>
        <begin position="83"/>
        <end position="101"/>
    </location>
</feature>
<feature type="domain" description="Major facilitator superfamily (MFS) profile" evidence="7">
    <location>
        <begin position="17"/>
        <end position="429"/>
    </location>
</feature>
<dbReference type="Pfam" id="PF07690">
    <property type="entry name" value="MFS_1"/>
    <property type="match status" value="2"/>
</dbReference>
<dbReference type="InterPro" id="IPR020846">
    <property type="entry name" value="MFS_dom"/>
</dbReference>
<organism evidence="8 9">
    <name type="scientific">Paenibacillus suaedae</name>
    <dbReference type="NCBI Taxonomy" id="3077233"/>
    <lineage>
        <taxon>Bacteria</taxon>
        <taxon>Bacillati</taxon>
        <taxon>Bacillota</taxon>
        <taxon>Bacilli</taxon>
        <taxon>Bacillales</taxon>
        <taxon>Paenibacillaceae</taxon>
        <taxon>Paenibacillus</taxon>
    </lineage>
</organism>
<feature type="transmembrane region" description="Helical" evidence="6">
    <location>
        <begin position="400"/>
        <end position="422"/>
    </location>
</feature>
<sequence>MRLYQQVWTDVKQWDRNIKLFFVANLCFQVGGGMFMVLYNLYIQSLGYNDDMNGTLISLQSLATALMFVPIGFLGDRTSRKKVLIFGALLTGIGFIGRAYVESVMSLNMLAIFSGLVASAFQVIAVPFLAENAQKEQRLQLFSYHFALGLAAQVLGSMGGGALADILQSVGWSKVASLQTVLMLGGTATLAAFLPLLAVKEVRKQDVLRVEIEAEDRKPAQAAASVEAPVQAETSPMPQPAAEWRDIRRLTFCQLLVGLGSGLVVPYLNLYFTNRFNASITAVGFLISLGQIMTIISMLIGPTLVKRIGQVPAIVVFQMLSLPFLLLTGFTNAISIAIVSFLFRQALMNAANPIQSAVMVDRISDSRRGIANSLTQTAFMLGWASMGTVQSYLVTTYGYYWGYALTFSITGVLYVTSSICYFTMFREKRIPKGLQAEGVTT</sequence>
<feature type="transmembrane region" description="Helical" evidence="6">
    <location>
        <begin position="54"/>
        <end position="74"/>
    </location>
</feature>
<dbReference type="SUPFAM" id="SSF103473">
    <property type="entry name" value="MFS general substrate transporter"/>
    <property type="match status" value="1"/>
</dbReference>
<accession>A0AAJ2K1B0</accession>
<dbReference type="AlphaFoldDB" id="A0AAJ2K1B0"/>
<evidence type="ECO:0000256" key="2">
    <source>
        <dbReference type="ARBA" id="ARBA00022448"/>
    </source>
</evidence>
<evidence type="ECO:0000313" key="9">
    <source>
        <dbReference type="Proteomes" id="UP001250538"/>
    </source>
</evidence>
<keyword evidence="2" id="KW-0813">Transport</keyword>
<feature type="transmembrane region" description="Helical" evidence="6">
    <location>
        <begin position="252"/>
        <end position="272"/>
    </location>
</feature>
<evidence type="ECO:0000256" key="5">
    <source>
        <dbReference type="ARBA" id="ARBA00023136"/>
    </source>
</evidence>
<reference evidence="9" key="1">
    <citation type="submission" date="2023-09" db="EMBL/GenBank/DDBJ databases">
        <title>Paenibacillus sp. chi10 Genome sequencing and assembly.</title>
        <authorList>
            <person name="Kim I."/>
        </authorList>
    </citation>
    <scope>NUCLEOTIDE SEQUENCE [LARGE SCALE GENOMIC DNA]</scope>
    <source>
        <strain evidence="9">chi10</strain>
    </source>
</reference>
<dbReference type="Proteomes" id="UP001250538">
    <property type="component" value="Unassembled WGS sequence"/>
</dbReference>
<evidence type="ECO:0000259" key="7">
    <source>
        <dbReference type="PROSITE" id="PS50850"/>
    </source>
</evidence>
<feature type="transmembrane region" description="Helical" evidence="6">
    <location>
        <begin position="107"/>
        <end position="130"/>
    </location>
</feature>
<comment type="caution">
    <text evidence="8">The sequence shown here is derived from an EMBL/GenBank/DDBJ whole genome shotgun (WGS) entry which is preliminary data.</text>
</comment>
<feature type="transmembrane region" description="Helical" evidence="6">
    <location>
        <begin position="20"/>
        <end position="42"/>
    </location>
</feature>
<dbReference type="PANTHER" id="PTHR23520:SF5">
    <property type="entry name" value="TRANSPORTER, PUTATIVE (AFU_ORTHOLOGUE AFUA_3G04000)-RELATED"/>
    <property type="match status" value="1"/>
</dbReference>
<keyword evidence="5 6" id="KW-0472">Membrane</keyword>